<sequence length="299" mass="35821">MKTLIIKSNEDSFERYFSRHMKNNNVDIGTIKKGKFEFFRRVINKLQIFPLYTFWLGNWKKSIKEYDNIVIFDRVLSLTLVKWIIFVNRTCNIKIWLWNIPNFDVNLYKKYATIYCFDKKYAADNNINFLEQFYIPKPLSSINKKDGVVYVGYDKNRYKILKKVAQQLHKNNISYNFTLQKDAQKSYYSANYGIKLVDRPIDYEKVIDISNAYSAILELNISGQTGLTLRTMEALFYGKKLITNNENIRNFPFYNENNFYILGKDKRNIKAFLKEEYQEINSELLSEYTYKKWINDILK</sequence>
<evidence type="ECO:0000313" key="2">
    <source>
        <dbReference type="Proteomes" id="UP000018522"/>
    </source>
</evidence>
<dbReference type="AlphaFoldDB" id="A0A7D9N8U8"/>
<dbReference type="Proteomes" id="UP000018522">
    <property type="component" value="Chromosome"/>
</dbReference>
<dbReference type="RefSeq" id="WP_023599701.1">
    <property type="nucleotide sequence ID" value="NC_022909.1"/>
</dbReference>
<dbReference type="EMBL" id="CP006811">
    <property type="protein sequence ID" value="AHA98172.1"/>
    <property type="molecule type" value="Genomic_DNA"/>
</dbReference>
<gene>
    <name evidence="1" type="ORF">T285_05585</name>
</gene>
<evidence type="ECO:0000313" key="1">
    <source>
        <dbReference type="EMBL" id="AHA98172.1"/>
    </source>
</evidence>
<accession>A0A7D9N8U8</accession>
<dbReference type="KEGG" id="ljn:T285_05585"/>
<name>A0A7D9N8U8_LACJH</name>
<protein>
    <submittedName>
        <fullName evidence="1">Uncharacterized protein</fullName>
    </submittedName>
</protein>
<reference evidence="1 2" key="1">
    <citation type="journal article" date="2014" name="Genome Announc.">
        <title>Complete Genome Sequences of Lactobacillus johnsonii Strain N6.2 and Lactobacillus reuteri Strain TD1.</title>
        <authorList>
            <person name="Leonard M.T."/>
            <person name="Valladares R.B."/>
            <person name="Ardissone A."/>
            <person name="Gonzalez C.F."/>
            <person name="Lorca G.L."/>
            <person name="Triplett E.W."/>
        </authorList>
    </citation>
    <scope>NUCLEOTIDE SEQUENCE [LARGE SCALE GENOMIC DNA]</scope>
    <source>
        <strain evidence="1 2">N6.2</strain>
    </source>
</reference>
<proteinExistence type="predicted"/>
<organism evidence="1 2">
    <name type="scientific">Lactobacillus johnsonii N6.2</name>
    <dbReference type="NCBI Taxonomy" id="1408186"/>
    <lineage>
        <taxon>Bacteria</taxon>
        <taxon>Bacillati</taxon>
        <taxon>Bacillota</taxon>
        <taxon>Bacilli</taxon>
        <taxon>Lactobacillales</taxon>
        <taxon>Lactobacillaceae</taxon>
        <taxon>Lactobacillus</taxon>
    </lineage>
</organism>